<evidence type="ECO:0000259" key="1">
    <source>
        <dbReference type="Pfam" id="PF12146"/>
    </source>
</evidence>
<dbReference type="GO" id="GO:0052689">
    <property type="term" value="F:carboxylic ester hydrolase activity"/>
    <property type="evidence" value="ECO:0007669"/>
    <property type="project" value="TreeGrafter"/>
</dbReference>
<evidence type="ECO:0000259" key="2">
    <source>
        <dbReference type="Pfam" id="PF13026"/>
    </source>
</evidence>
<evidence type="ECO:0000313" key="3">
    <source>
        <dbReference type="EMBL" id="EIA08216.1"/>
    </source>
</evidence>
<dbReference type="SUPFAM" id="SSF53474">
    <property type="entry name" value="alpha/beta-Hydrolases"/>
    <property type="match status" value="1"/>
</dbReference>
<reference evidence="3 4" key="1">
    <citation type="journal article" date="2014" name="Acta Crystallogr. D">
        <title>Structure-based characterization and antifreeze properties of a hyperactive ice-binding protein from the Antarctic bacterium Flavobacterium frigoris PS1.</title>
        <authorList>
            <person name="Do H."/>
            <person name="Kim S.J."/>
            <person name="Kim H.J."/>
            <person name="Lee J.H."/>
        </authorList>
    </citation>
    <scope>NUCLEOTIDE SEQUENCE [LARGE SCALE GENOMIC DNA]</scope>
    <source>
        <strain evidence="3 4">PS1</strain>
    </source>
</reference>
<dbReference type="ESTHER" id="9flao-h7frs6">
    <property type="family name" value="Bacterial_EstLip_FamX"/>
</dbReference>
<feature type="domain" description="Serine aminopeptidase S33" evidence="1">
    <location>
        <begin position="161"/>
        <end position="376"/>
    </location>
</feature>
<dbReference type="STRING" id="1086011.HJ01_01938"/>
<dbReference type="Pfam" id="PF12146">
    <property type="entry name" value="Hydrolase_4"/>
    <property type="match status" value="1"/>
</dbReference>
<accession>H7FRS6</accession>
<dbReference type="InterPro" id="IPR029058">
    <property type="entry name" value="AB_hydrolase_fold"/>
</dbReference>
<keyword evidence="4" id="KW-1185">Reference proteome</keyword>
<protein>
    <recommendedName>
        <fullName evidence="5">Serine aminopeptidase S33 domain-containing protein</fullName>
    </recommendedName>
</protein>
<dbReference type="eggNOG" id="COG1073">
    <property type="taxonomic scope" value="Bacteria"/>
</dbReference>
<sequence>MLSFSQYNNKVIGESFIKLLLQEKKYQEAHSFFDDTIKSKISVKLLEDTELQLRNQLGGFKCIIEVNNEGNTYFYYSDFEKMKLDVKITFNDHSKIIGFFFTPHKEFKKVNSLGKDLKIRSGNIDLKGTILIPENNNLKKLVLFVHGSGPQDRDETIYENKPFKEIAEILFEKGIASYRFDKRTLTNPESFDEKSTVDNEVTNDIIAIINYFKEDKQFKDYEIIVLGHSLGANLLARIANKSNQISKIILMAANARPLEILVAEQYDYLYKLNPSQELLEAVNNVKGQIAFLNSKDFNVNSPKEKLPLNLSAYYWQSLLDYNPLKEIKKVKIPILILQGERDYQVSMKDFELWKSTLKNNTKATFISYPKLNHLFMSGDGISDPKEYLIKGNVDAKVIEDVFDFVKK</sequence>
<dbReference type="PATRIC" id="fig|1086011.3.peg.1892"/>
<dbReference type="InterPro" id="IPR024981">
    <property type="entry name" value="DUF3887"/>
</dbReference>
<dbReference type="Gene3D" id="3.40.50.1820">
    <property type="entry name" value="alpha/beta hydrolase"/>
    <property type="match status" value="1"/>
</dbReference>
<dbReference type="Pfam" id="PF13026">
    <property type="entry name" value="DUF3887"/>
    <property type="match status" value="1"/>
</dbReference>
<dbReference type="EMBL" id="AHKF01000018">
    <property type="protein sequence ID" value="EIA08216.1"/>
    <property type="molecule type" value="Genomic_DNA"/>
</dbReference>
<evidence type="ECO:0008006" key="5">
    <source>
        <dbReference type="Google" id="ProtNLM"/>
    </source>
</evidence>
<gene>
    <name evidence="3" type="ORF">HJ01_01938</name>
</gene>
<dbReference type="InterPro" id="IPR022742">
    <property type="entry name" value="Hydrolase_4"/>
</dbReference>
<dbReference type="Gene3D" id="3.10.450.590">
    <property type="match status" value="1"/>
</dbReference>
<name>H7FRS6_FLAFP</name>
<dbReference type="InterPro" id="IPR053145">
    <property type="entry name" value="AB_hydrolase_Est10"/>
</dbReference>
<dbReference type="PANTHER" id="PTHR43265:SF1">
    <property type="entry name" value="ESTERASE ESTD"/>
    <property type="match status" value="1"/>
</dbReference>
<feature type="domain" description="DUF3887" evidence="2">
    <location>
        <begin position="20"/>
        <end position="99"/>
    </location>
</feature>
<proteinExistence type="predicted"/>
<organism evidence="3 4">
    <name type="scientific">Flavobacterium frigoris (strain PS1)</name>
    <dbReference type="NCBI Taxonomy" id="1086011"/>
    <lineage>
        <taxon>Bacteria</taxon>
        <taxon>Pseudomonadati</taxon>
        <taxon>Bacteroidota</taxon>
        <taxon>Flavobacteriia</taxon>
        <taxon>Flavobacteriales</taxon>
        <taxon>Flavobacteriaceae</taxon>
        <taxon>Flavobacterium</taxon>
    </lineage>
</organism>
<dbReference type="Proteomes" id="UP000005566">
    <property type="component" value="Unassembled WGS sequence"/>
</dbReference>
<evidence type="ECO:0000313" key="4">
    <source>
        <dbReference type="Proteomes" id="UP000005566"/>
    </source>
</evidence>
<dbReference type="AlphaFoldDB" id="H7FRS6"/>
<comment type="caution">
    <text evidence="3">The sequence shown here is derived from an EMBL/GenBank/DDBJ whole genome shotgun (WGS) entry which is preliminary data.</text>
</comment>
<dbReference type="PANTHER" id="PTHR43265">
    <property type="entry name" value="ESTERASE ESTD"/>
    <property type="match status" value="1"/>
</dbReference>